<gene>
    <name evidence="3" type="ORF">HMPREF0454_01030</name>
</gene>
<dbReference type="HOGENOM" id="CLU_170962_0_0_6"/>
<feature type="transmembrane region" description="Helical" evidence="2">
    <location>
        <begin position="79"/>
        <end position="102"/>
    </location>
</feature>
<keyword evidence="2" id="KW-1133">Transmembrane helix</keyword>
<dbReference type="InterPro" id="IPR003061">
    <property type="entry name" value="Microcin"/>
</dbReference>
<comment type="caution">
    <text evidence="3">The sequence shown here is derived from an EMBL/GenBank/DDBJ whole genome shotgun (WGS) entry which is preliminary data.</text>
</comment>
<dbReference type="Proteomes" id="UP000005959">
    <property type="component" value="Unassembled WGS sequence"/>
</dbReference>
<evidence type="ECO:0000313" key="3">
    <source>
        <dbReference type="EMBL" id="EHM45629.1"/>
    </source>
</evidence>
<evidence type="ECO:0000313" key="4">
    <source>
        <dbReference type="Proteomes" id="UP000005959"/>
    </source>
</evidence>
<dbReference type="EMBL" id="AGCI01000016">
    <property type="protein sequence ID" value="EHM45629.1"/>
    <property type="molecule type" value="Genomic_DNA"/>
</dbReference>
<feature type="transmembrane region" description="Helical" evidence="2">
    <location>
        <begin position="6"/>
        <end position="25"/>
    </location>
</feature>
<evidence type="ECO:0000256" key="2">
    <source>
        <dbReference type="SAM" id="Phobius"/>
    </source>
</evidence>
<protein>
    <submittedName>
        <fullName evidence="3">Colicin E1 immunity protein</fullName>
    </submittedName>
</protein>
<evidence type="ECO:0000256" key="1">
    <source>
        <dbReference type="ARBA" id="ARBA00023025"/>
    </source>
</evidence>
<dbReference type="GO" id="GO:0030153">
    <property type="term" value="P:bacteriocin immunity"/>
    <property type="evidence" value="ECO:0007669"/>
    <property type="project" value="UniProtKB-KW"/>
</dbReference>
<keyword evidence="2" id="KW-0472">Membrane</keyword>
<organism evidence="3 4">
    <name type="scientific">Hafnia alvei ATCC 51873</name>
    <dbReference type="NCBI Taxonomy" id="1002364"/>
    <lineage>
        <taxon>Bacteria</taxon>
        <taxon>Pseudomonadati</taxon>
        <taxon>Pseudomonadota</taxon>
        <taxon>Gammaproteobacteria</taxon>
        <taxon>Enterobacterales</taxon>
        <taxon>Hafniaceae</taxon>
        <taxon>Hafnia</taxon>
    </lineage>
</organism>
<proteinExistence type="predicted"/>
<keyword evidence="1" id="KW-0079">Bacteriocin immunity</keyword>
<dbReference type="Pfam" id="PF03526">
    <property type="entry name" value="Microcin"/>
    <property type="match status" value="1"/>
</dbReference>
<name>G9Y3A4_HAFAL</name>
<reference evidence="3 4" key="1">
    <citation type="submission" date="2011-08" db="EMBL/GenBank/DDBJ databases">
        <authorList>
            <person name="Weinstock G."/>
            <person name="Sodergren E."/>
            <person name="Clifton S."/>
            <person name="Fulton L."/>
            <person name="Fulton B."/>
            <person name="Courtney L."/>
            <person name="Fronick C."/>
            <person name="Harrison M."/>
            <person name="Strong C."/>
            <person name="Farmer C."/>
            <person name="Delahaunty K."/>
            <person name="Markovic C."/>
            <person name="Hall O."/>
            <person name="Minx P."/>
            <person name="Tomlinson C."/>
            <person name="Mitreva M."/>
            <person name="Hou S."/>
            <person name="Chen J."/>
            <person name="Wollam A."/>
            <person name="Pepin K.H."/>
            <person name="Johnson M."/>
            <person name="Bhonagiri V."/>
            <person name="Zhang X."/>
            <person name="Suruliraj S."/>
            <person name="Warren W."/>
            <person name="Chinwalla A."/>
            <person name="Mardis E.R."/>
            <person name="Wilson R.K."/>
        </authorList>
    </citation>
    <scope>NUCLEOTIDE SEQUENCE [LARGE SCALE GENOMIC DNA]</scope>
    <source>
        <strain evidence="3 4">ATCC 51873</strain>
    </source>
</reference>
<accession>G9Y3A4</accession>
<keyword evidence="2" id="KW-0812">Transmembrane</keyword>
<feature type="transmembrane region" description="Helical" evidence="2">
    <location>
        <begin position="32"/>
        <end position="53"/>
    </location>
</feature>
<dbReference type="AlphaFoldDB" id="G9Y3A4"/>
<dbReference type="GO" id="GO:0015643">
    <property type="term" value="F:toxic substance binding"/>
    <property type="evidence" value="ECO:0007669"/>
    <property type="project" value="InterPro"/>
</dbReference>
<sequence>MTRKYYIHNMFWGYFMAVCILYASYGDNEPKIIALRIFGLASAILFPFSRFLIEKTALRYTKKEFWETGFFKDGVPKTYLMTLYLIFIFMTSIPIGVISVFFEIKNVTAKL</sequence>